<dbReference type="EMBL" id="BAEO01000044">
    <property type="protein sequence ID" value="GAC20035.1"/>
    <property type="molecule type" value="Genomic_DNA"/>
</dbReference>
<feature type="domain" description="Response regulatory" evidence="2">
    <location>
        <begin position="5"/>
        <end position="137"/>
    </location>
</feature>
<evidence type="ECO:0000313" key="4">
    <source>
        <dbReference type="Proteomes" id="UP000006327"/>
    </source>
</evidence>
<evidence type="ECO:0000313" key="3">
    <source>
        <dbReference type="EMBL" id="GAC20035.1"/>
    </source>
</evidence>
<comment type="caution">
    <text evidence="3">The sequence shown here is derived from an EMBL/GenBank/DDBJ whole genome shotgun (WGS) entry which is preliminary data.</text>
</comment>
<dbReference type="Gene3D" id="3.40.50.2300">
    <property type="match status" value="1"/>
</dbReference>
<protein>
    <submittedName>
        <fullName evidence="3">Response regulator receiver protein</fullName>
    </submittedName>
</protein>
<feature type="modified residue" description="4-aspartylphosphate" evidence="1">
    <location>
        <position position="66"/>
    </location>
</feature>
<dbReference type="STRING" id="493475.GARC_3072"/>
<keyword evidence="1" id="KW-0597">Phosphoprotein</keyword>
<dbReference type="InterPro" id="IPR011006">
    <property type="entry name" value="CheY-like_superfamily"/>
</dbReference>
<organism evidence="3 4">
    <name type="scientific">Paraglaciecola arctica BSs20135</name>
    <dbReference type="NCBI Taxonomy" id="493475"/>
    <lineage>
        <taxon>Bacteria</taxon>
        <taxon>Pseudomonadati</taxon>
        <taxon>Pseudomonadota</taxon>
        <taxon>Gammaproteobacteria</taxon>
        <taxon>Alteromonadales</taxon>
        <taxon>Alteromonadaceae</taxon>
        <taxon>Paraglaciecola</taxon>
    </lineage>
</organism>
<dbReference type="eggNOG" id="COG2197">
    <property type="taxonomic scope" value="Bacteria"/>
</dbReference>
<name>K6Z9B1_9ALTE</name>
<reference evidence="3 4" key="1">
    <citation type="journal article" date="2017" name="Antonie Van Leeuwenhoek">
        <title>Rhizobium rhizosphaerae sp. nov., a novel species isolated from rice rhizosphere.</title>
        <authorList>
            <person name="Zhao J.J."/>
            <person name="Zhang J."/>
            <person name="Zhang R.J."/>
            <person name="Zhang C.W."/>
            <person name="Yin H.Q."/>
            <person name="Zhang X.X."/>
        </authorList>
    </citation>
    <scope>NUCLEOTIDE SEQUENCE [LARGE SCALE GENOMIC DNA]</scope>
    <source>
        <strain evidence="3 4">BSs20135</strain>
    </source>
</reference>
<dbReference type="Pfam" id="PF00072">
    <property type="entry name" value="Response_reg"/>
    <property type="match status" value="1"/>
</dbReference>
<sequence>MKQISVLIIDDSEIDRYVLKRQLNEVGVVDIFESDDGSSALEFLENYEENCKIYNKKFPPVVIFLDINMPIIGGFEFLDKFAELRNRLALKSCVIMMYSSSERAEDREKASSFDFVKDYMTKGEINTQELRAKIEAL</sequence>
<dbReference type="SMART" id="SM00448">
    <property type="entry name" value="REC"/>
    <property type="match status" value="1"/>
</dbReference>
<dbReference type="Proteomes" id="UP000006327">
    <property type="component" value="Unassembled WGS sequence"/>
</dbReference>
<dbReference type="InterPro" id="IPR001789">
    <property type="entry name" value="Sig_transdc_resp-reg_receiver"/>
</dbReference>
<dbReference type="GO" id="GO:0000160">
    <property type="term" value="P:phosphorelay signal transduction system"/>
    <property type="evidence" value="ECO:0007669"/>
    <property type="project" value="InterPro"/>
</dbReference>
<accession>K6Z9B1</accession>
<proteinExistence type="predicted"/>
<gene>
    <name evidence="3" type="ORF">GARC_3072</name>
</gene>
<dbReference type="PANTHER" id="PTHR44520:SF2">
    <property type="entry name" value="RESPONSE REGULATOR RCP1"/>
    <property type="match status" value="1"/>
</dbReference>
<dbReference type="AlphaFoldDB" id="K6Z9B1"/>
<dbReference type="PANTHER" id="PTHR44520">
    <property type="entry name" value="RESPONSE REGULATOR RCP1-RELATED"/>
    <property type="match status" value="1"/>
</dbReference>
<dbReference type="OrthoDB" id="9796655at2"/>
<dbReference type="RefSeq" id="WP_007621548.1">
    <property type="nucleotide sequence ID" value="NZ_BAEO01000044.1"/>
</dbReference>
<keyword evidence="4" id="KW-1185">Reference proteome</keyword>
<dbReference type="SUPFAM" id="SSF52172">
    <property type="entry name" value="CheY-like"/>
    <property type="match status" value="1"/>
</dbReference>
<dbReference type="PROSITE" id="PS50110">
    <property type="entry name" value="RESPONSE_REGULATORY"/>
    <property type="match status" value="1"/>
</dbReference>
<dbReference type="InterPro" id="IPR052893">
    <property type="entry name" value="TCS_response_regulator"/>
</dbReference>
<evidence type="ECO:0000259" key="2">
    <source>
        <dbReference type="PROSITE" id="PS50110"/>
    </source>
</evidence>
<evidence type="ECO:0000256" key="1">
    <source>
        <dbReference type="PROSITE-ProRule" id="PRU00169"/>
    </source>
</evidence>